<evidence type="ECO:0000313" key="1">
    <source>
        <dbReference type="EMBL" id="KAH0738674.1"/>
    </source>
</evidence>
<protein>
    <submittedName>
        <fullName evidence="1">Uncharacterized protein</fullName>
    </submittedName>
</protein>
<accession>A0ABQ7TWM6</accession>
<organism evidence="1 2">
    <name type="scientific">Solanum tuberosum</name>
    <name type="common">Potato</name>
    <dbReference type="NCBI Taxonomy" id="4113"/>
    <lineage>
        <taxon>Eukaryota</taxon>
        <taxon>Viridiplantae</taxon>
        <taxon>Streptophyta</taxon>
        <taxon>Embryophyta</taxon>
        <taxon>Tracheophyta</taxon>
        <taxon>Spermatophyta</taxon>
        <taxon>Magnoliopsida</taxon>
        <taxon>eudicotyledons</taxon>
        <taxon>Gunneridae</taxon>
        <taxon>Pentapetalae</taxon>
        <taxon>asterids</taxon>
        <taxon>lamiids</taxon>
        <taxon>Solanales</taxon>
        <taxon>Solanaceae</taxon>
        <taxon>Solanoideae</taxon>
        <taxon>Solaneae</taxon>
        <taxon>Solanum</taxon>
    </lineage>
</organism>
<dbReference type="Proteomes" id="UP000826656">
    <property type="component" value="Unassembled WGS sequence"/>
</dbReference>
<comment type="caution">
    <text evidence="1">The sequence shown here is derived from an EMBL/GenBank/DDBJ whole genome shotgun (WGS) entry which is preliminary data.</text>
</comment>
<name>A0ABQ7TWM6_SOLTU</name>
<proteinExistence type="predicted"/>
<keyword evidence="2" id="KW-1185">Reference proteome</keyword>
<reference evidence="1 2" key="1">
    <citation type="journal article" date="2021" name="bioRxiv">
        <title>Chromosome-scale and haplotype-resolved genome assembly of a tetraploid potato cultivar.</title>
        <authorList>
            <person name="Sun H."/>
            <person name="Jiao W.-B."/>
            <person name="Krause K."/>
            <person name="Campoy J.A."/>
            <person name="Goel M."/>
            <person name="Folz-Donahue K."/>
            <person name="Kukat C."/>
            <person name="Huettel B."/>
            <person name="Schneeberger K."/>
        </authorList>
    </citation>
    <scope>NUCLEOTIDE SEQUENCE [LARGE SCALE GENOMIC DNA]</scope>
    <source>
        <strain evidence="1">SolTubOtavaFocal</strain>
        <tissue evidence="1">Leaves</tissue>
    </source>
</reference>
<dbReference type="EMBL" id="JAIVGD010000028">
    <property type="protein sequence ID" value="KAH0738674.1"/>
    <property type="molecule type" value="Genomic_DNA"/>
</dbReference>
<evidence type="ECO:0000313" key="2">
    <source>
        <dbReference type="Proteomes" id="UP000826656"/>
    </source>
</evidence>
<gene>
    <name evidence="1" type="ORF">KY290_037379</name>
</gene>
<sequence length="155" mass="17920">MGKNQTIIKDTQSQGQGVCEKSFKSLHLTSIFRYFSRNPKSKIATSDHHHRSDPAKATELKLVVTQKDQIASNKVHVEYNHSEVIESKTGSHVHMLATRDHIENQDYTNYNDTSSNDRFSRYIDHVKSKIMSSYDDDEHDIDPSKFEIRTTDQIH</sequence>